<protein>
    <recommendedName>
        <fullName evidence="6">4Fe-4S ferredoxin-type domain-containing protein</fullName>
    </recommendedName>
</protein>
<gene>
    <name evidence="7" type="ORF">LCGC14_3113690</name>
</gene>
<dbReference type="PANTHER" id="PTHR31332:SF6">
    <property type="entry name" value="FORMATE DEHYDROGENASE SUBUNIT BETA"/>
    <property type="match status" value="1"/>
</dbReference>
<evidence type="ECO:0000256" key="2">
    <source>
        <dbReference type="ARBA" id="ARBA00022723"/>
    </source>
</evidence>
<dbReference type="Gene3D" id="3.30.70.20">
    <property type="match status" value="2"/>
</dbReference>
<accession>A0A0F8YBQ6</accession>
<feature type="domain" description="4Fe-4S ferredoxin-type" evidence="6">
    <location>
        <begin position="61"/>
        <end position="90"/>
    </location>
</feature>
<feature type="domain" description="4Fe-4S ferredoxin-type" evidence="6">
    <location>
        <begin position="18"/>
        <end position="47"/>
    </location>
</feature>
<dbReference type="Pfam" id="PF00037">
    <property type="entry name" value="Fer4"/>
    <property type="match status" value="1"/>
</dbReference>
<dbReference type="GO" id="GO:0046872">
    <property type="term" value="F:metal ion binding"/>
    <property type="evidence" value="ECO:0007669"/>
    <property type="project" value="UniProtKB-KW"/>
</dbReference>
<evidence type="ECO:0000256" key="3">
    <source>
        <dbReference type="ARBA" id="ARBA00023002"/>
    </source>
</evidence>
<dbReference type="PROSITE" id="PS51379">
    <property type="entry name" value="4FE4S_FER_2"/>
    <property type="match status" value="2"/>
</dbReference>
<sequence>IRTPKIDETIVSFYLENQSIEFNRENCVGCGVCTKVCPKDAISDPKANGVIDTSFSFDDLDAAVINSDNCCFCGLCASMCKIIGIENDKPKLLEDCSECSKCTRYCARTYIPEKEFERAIFNGKTRKNNLFGYFQKAITAQTTNKDALAVAQNGGACSTILIHALETGLIDGALLTGMDENWKPKPIIATTKEEILSAGGSRYTMAPSLLVYSEAIIKHKLEKLAFVGMPCQIDAVRKLQLESPFSDQLGKITLTIGLYCSSNYTYDLMQKLVVEKLEVPINEVKKIDISKGKLFVYKKDGDVKKIGVKQTTPFYWDSCKYCKDYTAEFADISLGSVGAPSDD</sequence>
<dbReference type="InterPro" id="IPR017896">
    <property type="entry name" value="4Fe4S_Fe-S-bd"/>
</dbReference>
<dbReference type="PANTHER" id="PTHR31332">
    <property type="entry name" value="7-HYDROXYMETHYL CHLOROPHYLL A REDUCTASE, CHLOROPLASTIC"/>
    <property type="match status" value="1"/>
</dbReference>
<keyword evidence="5" id="KW-0411">Iron-sulfur</keyword>
<dbReference type="GO" id="GO:0051536">
    <property type="term" value="F:iron-sulfur cluster binding"/>
    <property type="evidence" value="ECO:0007669"/>
    <property type="project" value="UniProtKB-KW"/>
</dbReference>
<name>A0A0F8YBQ6_9ZZZZ</name>
<feature type="non-terminal residue" evidence="7">
    <location>
        <position position="1"/>
    </location>
</feature>
<dbReference type="Gene3D" id="3.10.450.750">
    <property type="match status" value="1"/>
</dbReference>
<evidence type="ECO:0000256" key="1">
    <source>
        <dbReference type="ARBA" id="ARBA00001974"/>
    </source>
</evidence>
<comment type="cofactor">
    <cofactor evidence="1">
        <name>FAD</name>
        <dbReference type="ChEBI" id="CHEBI:57692"/>
    </cofactor>
</comment>
<comment type="caution">
    <text evidence="7">The sequence shown here is derived from an EMBL/GenBank/DDBJ whole genome shotgun (WGS) entry which is preliminary data.</text>
</comment>
<proteinExistence type="predicted"/>
<dbReference type="InterPro" id="IPR045220">
    <property type="entry name" value="FRHB/FDHB/HCAR-like"/>
</dbReference>
<dbReference type="Pfam" id="PF04422">
    <property type="entry name" value="FrhB_FdhB_N"/>
    <property type="match status" value="1"/>
</dbReference>
<dbReference type="GO" id="GO:0052592">
    <property type="term" value="F:oxidoreductase activity, acting on CH or CH2 groups, with an iron-sulfur protein as acceptor"/>
    <property type="evidence" value="ECO:0007669"/>
    <property type="project" value="TreeGrafter"/>
</dbReference>
<dbReference type="EMBL" id="LAZR01067451">
    <property type="protein sequence ID" value="KKK51564.1"/>
    <property type="molecule type" value="Genomic_DNA"/>
</dbReference>
<dbReference type="InterPro" id="IPR007525">
    <property type="entry name" value="FrhB_FdhB_C"/>
</dbReference>
<organism evidence="7">
    <name type="scientific">marine sediment metagenome</name>
    <dbReference type="NCBI Taxonomy" id="412755"/>
    <lineage>
        <taxon>unclassified sequences</taxon>
        <taxon>metagenomes</taxon>
        <taxon>ecological metagenomes</taxon>
    </lineage>
</organism>
<evidence type="ECO:0000256" key="4">
    <source>
        <dbReference type="ARBA" id="ARBA00023004"/>
    </source>
</evidence>
<evidence type="ECO:0000313" key="7">
    <source>
        <dbReference type="EMBL" id="KKK51564.1"/>
    </source>
</evidence>
<evidence type="ECO:0000256" key="5">
    <source>
        <dbReference type="ARBA" id="ARBA00023014"/>
    </source>
</evidence>
<keyword evidence="4" id="KW-0408">Iron</keyword>
<keyword evidence="2" id="KW-0479">Metal-binding</keyword>
<dbReference type="PROSITE" id="PS00198">
    <property type="entry name" value="4FE4S_FER_1"/>
    <property type="match status" value="1"/>
</dbReference>
<keyword evidence="3" id="KW-0560">Oxidoreductase</keyword>
<dbReference type="InterPro" id="IPR017900">
    <property type="entry name" value="4Fe4S_Fe_S_CS"/>
</dbReference>
<feature type="non-terminal residue" evidence="7">
    <location>
        <position position="343"/>
    </location>
</feature>
<dbReference type="SUPFAM" id="SSF54862">
    <property type="entry name" value="4Fe-4S ferredoxins"/>
    <property type="match status" value="1"/>
</dbReference>
<dbReference type="Pfam" id="PF04432">
    <property type="entry name" value="FrhB_FdhB_C"/>
    <property type="match status" value="1"/>
</dbReference>
<dbReference type="InterPro" id="IPR007516">
    <property type="entry name" value="Co_F420_Hydgase/DH_bsu_N"/>
</dbReference>
<dbReference type="AlphaFoldDB" id="A0A0F8YBQ6"/>
<evidence type="ECO:0000259" key="6">
    <source>
        <dbReference type="PROSITE" id="PS51379"/>
    </source>
</evidence>
<reference evidence="7" key="1">
    <citation type="journal article" date="2015" name="Nature">
        <title>Complex archaea that bridge the gap between prokaryotes and eukaryotes.</title>
        <authorList>
            <person name="Spang A."/>
            <person name="Saw J.H."/>
            <person name="Jorgensen S.L."/>
            <person name="Zaremba-Niedzwiedzka K."/>
            <person name="Martijn J."/>
            <person name="Lind A.E."/>
            <person name="van Eijk R."/>
            <person name="Schleper C."/>
            <person name="Guy L."/>
            <person name="Ettema T.J."/>
        </authorList>
    </citation>
    <scope>NUCLEOTIDE SEQUENCE</scope>
</reference>